<dbReference type="PANTHER" id="PTHR43031:SF1">
    <property type="entry name" value="PYRIDINE NUCLEOTIDE-DISULPHIDE OXIDOREDUCTASE"/>
    <property type="match status" value="1"/>
</dbReference>
<protein>
    <submittedName>
        <fullName evidence="2">Rhodanese-related sulfurtransferase</fullName>
    </submittedName>
</protein>
<feature type="domain" description="Rhodanese" evidence="1">
    <location>
        <begin position="18"/>
        <end position="111"/>
    </location>
</feature>
<keyword evidence="2" id="KW-0808">Transferase</keyword>
<dbReference type="Proteomes" id="UP000540191">
    <property type="component" value="Unassembled WGS sequence"/>
</dbReference>
<keyword evidence="3" id="KW-1185">Reference proteome</keyword>
<dbReference type="InterPro" id="IPR036873">
    <property type="entry name" value="Rhodanese-like_dom_sf"/>
</dbReference>
<dbReference type="PROSITE" id="PS50206">
    <property type="entry name" value="RHODANESE_3"/>
    <property type="match status" value="1"/>
</dbReference>
<dbReference type="InterPro" id="IPR050229">
    <property type="entry name" value="GlpE_sulfurtransferase"/>
</dbReference>
<dbReference type="EMBL" id="JACHNA010000001">
    <property type="protein sequence ID" value="MBB4736078.1"/>
    <property type="molecule type" value="Genomic_DNA"/>
</dbReference>
<dbReference type="Gene3D" id="3.40.250.10">
    <property type="entry name" value="Rhodanese-like domain"/>
    <property type="match status" value="1"/>
</dbReference>
<name>A0A7W7GPS2_9MICC</name>
<dbReference type="SMART" id="SM00450">
    <property type="entry name" value="RHOD"/>
    <property type="match status" value="1"/>
</dbReference>
<dbReference type="CDD" id="cd00158">
    <property type="entry name" value="RHOD"/>
    <property type="match status" value="1"/>
</dbReference>
<gene>
    <name evidence="2" type="ORF">HDA30_001586</name>
</gene>
<sequence>MQTTLTPVSGAELRERIAAGTAFVLDVRTPGEFETEHIAGSYNVPLDTLKEHVADVAGRVHEQEHDAVLVCASGVRAADAQRRLAEAGVERATVLTGGISAYAQAGGDVVRRGTGWSLERQVRFVAGSIVLVGAVASQIGSKRFGLIPAGIGTGLVFSSLTDTCAMGSMLDRMPWNRVSGGAADAAALLGGPDACPVERARRA</sequence>
<dbReference type="PANTHER" id="PTHR43031">
    <property type="entry name" value="FAD-DEPENDENT OXIDOREDUCTASE"/>
    <property type="match status" value="1"/>
</dbReference>
<dbReference type="InterPro" id="IPR021309">
    <property type="entry name" value="YgaP-like_TM"/>
</dbReference>
<comment type="caution">
    <text evidence="2">The sequence shown here is derived from an EMBL/GenBank/DDBJ whole genome shotgun (WGS) entry which is preliminary data.</text>
</comment>
<reference evidence="2 3" key="1">
    <citation type="submission" date="2020-08" db="EMBL/GenBank/DDBJ databases">
        <title>Sequencing the genomes of 1000 actinobacteria strains.</title>
        <authorList>
            <person name="Klenk H.-P."/>
        </authorList>
    </citation>
    <scope>NUCLEOTIDE SEQUENCE [LARGE SCALE GENOMIC DNA]</scope>
    <source>
        <strain evidence="2 3">DSM 23974</strain>
    </source>
</reference>
<organism evidence="2 3">
    <name type="scientific">Micrococcus cohnii</name>
    <dbReference type="NCBI Taxonomy" id="993416"/>
    <lineage>
        <taxon>Bacteria</taxon>
        <taxon>Bacillati</taxon>
        <taxon>Actinomycetota</taxon>
        <taxon>Actinomycetes</taxon>
        <taxon>Micrococcales</taxon>
        <taxon>Micrococcaceae</taxon>
        <taxon>Micrococcus</taxon>
    </lineage>
</organism>
<evidence type="ECO:0000259" key="1">
    <source>
        <dbReference type="PROSITE" id="PS50206"/>
    </source>
</evidence>
<dbReference type="Pfam" id="PF00581">
    <property type="entry name" value="Rhodanese"/>
    <property type="match status" value="1"/>
</dbReference>
<dbReference type="GO" id="GO:0016740">
    <property type="term" value="F:transferase activity"/>
    <property type="evidence" value="ECO:0007669"/>
    <property type="project" value="UniProtKB-KW"/>
</dbReference>
<dbReference type="InterPro" id="IPR001763">
    <property type="entry name" value="Rhodanese-like_dom"/>
</dbReference>
<accession>A0A7W7GPS2</accession>
<proteinExistence type="predicted"/>
<dbReference type="SUPFAM" id="SSF52821">
    <property type="entry name" value="Rhodanese/Cell cycle control phosphatase"/>
    <property type="match status" value="1"/>
</dbReference>
<evidence type="ECO:0000313" key="3">
    <source>
        <dbReference type="Proteomes" id="UP000540191"/>
    </source>
</evidence>
<dbReference type="Gene3D" id="6.10.140.1340">
    <property type="match status" value="1"/>
</dbReference>
<dbReference type="AlphaFoldDB" id="A0A7W7GPS2"/>
<dbReference type="RefSeq" id="WP_158496301.1">
    <property type="nucleotide sequence ID" value="NZ_JACHNA010000001.1"/>
</dbReference>
<evidence type="ECO:0000313" key="2">
    <source>
        <dbReference type="EMBL" id="MBB4736078.1"/>
    </source>
</evidence>
<dbReference type="Pfam" id="PF11127">
    <property type="entry name" value="YgaP-like_TM"/>
    <property type="match status" value="1"/>
</dbReference>